<proteinExistence type="predicted"/>
<feature type="chain" id="PRO_5032296967" evidence="1">
    <location>
        <begin position="26"/>
        <end position="140"/>
    </location>
</feature>
<accession>A0A853JHQ8</accession>
<protein>
    <submittedName>
        <fullName evidence="2">Phosphate ABC transporter substrate-binding protein</fullName>
    </submittedName>
</protein>
<keyword evidence="1" id="KW-0732">Signal</keyword>
<dbReference type="SUPFAM" id="SSF53850">
    <property type="entry name" value="Periplasmic binding protein-like II"/>
    <property type="match status" value="1"/>
</dbReference>
<dbReference type="Proteomes" id="UP000578091">
    <property type="component" value="Unassembled WGS sequence"/>
</dbReference>
<organism evidence="2 3">
    <name type="scientific">Luteimonas salinisoli</name>
    <dbReference type="NCBI Taxonomy" id="2752307"/>
    <lineage>
        <taxon>Bacteria</taxon>
        <taxon>Pseudomonadati</taxon>
        <taxon>Pseudomonadota</taxon>
        <taxon>Gammaproteobacteria</taxon>
        <taxon>Lysobacterales</taxon>
        <taxon>Lysobacteraceae</taxon>
        <taxon>Luteimonas</taxon>
    </lineage>
</organism>
<comment type="caution">
    <text evidence="2">The sequence shown here is derived from an EMBL/GenBank/DDBJ whole genome shotgun (WGS) entry which is preliminary data.</text>
</comment>
<dbReference type="EMBL" id="JACCKA010000087">
    <property type="protein sequence ID" value="NZA27948.1"/>
    <property type="molecule type" value="Genomic_DNA"/>
</dbReference>
<dbReference type="Gene3D" id="3.40.190.10">
    <property type="entry name" value="Periplasmic binding protein-like II"/>
    <property type="match status" value="1"/>
</dbReference>
<sequence>MTSNIKIIAALGLAVALASPFDAEAGSVVVAADSGAGAMDAEAVRRVFLGRETSVGGAQASVVYQRGGALRDSFDKDVLGRAGAELTSYWSRLVFTGKAKAPEEVANDAAVKAKVASTPGAIGYIDDASVDGSVKVLFTF</sequence>
<dbReference type="AlphaFoldDB" id="A0A853JHQ8"/>
<evidence type="ECO:0000313" key="2">
    <source>
        <dbReference type="EMBL" id="NZA27948.1"/>
    </source>
</evidence>
<evidence type="ECO:0000256" key="1">
    <source>
        <dbReference type="SAM" id="SignalP"/>
    </source>
</evidence>
<gene>
    <name evidence="2" type="ORF">H0E84_16330</name>
</gene>
<keyword evidence="3" id="KW-1185">Reference proteome</keyword>
<feature type="signal peptide" evidence="1">
    <location>
        <begin position="1"/>
        <end position="25"/>
    </location>
</feature>
<dbReference type="RefSeq" id="WP_180679709.1">
    <property type="nucleotide sequence ID" value="NZ_JACCKA010000087.1"/>
</dbReference>
<evidence type="ECO:0000313" key="3">
    <source>
        <dbReference type="Proteomes" id="UP000578091"/>
    </source>
</evidence>
<reference evidence="2 3" key="1">
    <citation type="submission" date="2020-07" db="EMBL/GenBank/DDBJ databases">
        <title>Luteimonas sp. SJ-92.</title>
        <authorList>
            <person name="Huang X.-X."/>
            <person name="Xu L."/>
            <person name="Sun J.-Q."/>
        </authorList>
    </citation>
    <scope>NUCLEOTIDE SEQUENCE [LARGE SCALE GENOMIC DNA]</scope>
    <source>
        <strain evidence="2 3">SJ-92</strain>
    </source>
</reference>
<name>A0A853JHQ8_9GAMM</name>